<dbReference type="SUPFAM" id="SSF102114">
    <property type="entry name" value="Radical SAM enzymes"/>
    <property type="match status" value="1"/>
</dbReference>
<dbReference type="Gene3D" id="3.20.20.70">
    <property type="entry name" value="Aldolase class I"/>
    <property type="match status" value="1"/>
</dbReference>
<evidence type="ECO:0000313" key="2">
    <source>
        <dbReference type="Proteomes" id="UP000269352"/>
    </source>
</evidence>
<dbReference type="InterPro" id="IPR058240">
    <property type="entry name" value="rSAM_sf"/>
</dbReference>
<sequence>MLQIVSVRTDIQRRGLYAGQRQLLIEFALSNIASSLSGVEGNTGEGQAYEPEELLLAVKDEAKRKGEVICLTGGEPLLQINELLPLLESMPLPLYLETNATLPDRLPEIQPYVSLFGLKYTPDYQKEFLESLALLQKEETFVLLPIAKDTQLAAVESLAKLLSVIRRDLPVVIEPAAAVKNALALQTVALRYLQNVRVVPALRI</sequence>
<dbReference type="InterPro" id="IPR013785">
    <property type="entry name" value="Aldolase_TIM"/>
</dbReference>
<protein>
    <submittedName>
        <fullName evidence="1">7-carboxy-7-deazaguanine synthase</fullName>
    </submittedName>
</protein>
<gene>
    <name evidence="1" type="primary">queE</name>
    <name evidence="1" type="ORF">NO1_0366</name>
</gene>
<accession>A0A388T956</accession>
<reference evidence="1 2" key="1">
    <citation type="journal article" date="2019" name="ISME J.">
        <title>Genome analyses of uncultured TG2/ZB3 bacteria in 'Margulisbacteria' specifically attached to ectosymbiotic spirochetes of protists in the termite gut.</title>
        <authorList>
            <person name="Utami Y.D."/>
            <person name="Kuwahara H."/>
            <person name="Igai K."/>
            <person name="Murakami T."/>
            <person name="Sugaya K."/>
            <person name="Morikawa T."/>
            <person name="Nagura Y."/>
            <person name="Yuki M."/>
            <person name="Deevong P."/>
            <person name="Inoue T."/>
            <person name="Kihara K."/>
            <person name="Lo N."/>
            <person name="Yamada A."/>
            <person name="Ohkuma M."/>
            <person name="Hongoh Y."/>
        </authorList>
    </citation>
    <scope>NUCLEOTIDE SEQUENCE [LARGE SCALE GENOMIC DNA]</scope>
    <source>
        <strain evidence="1">NkOx7-01</strain>
    </source>
</reference>
<dbReference type="AlphaFoldDB" id="A0A388T956"/>
<dbReference type="EMBL" id="BGZN01000003">
    <property type="protein sequence ID" value="GBR72909.1"/>
    <property type="molecule type" value="Genomic_DNA"/>
</dbReference>
<name>A0A388T956_TERA1</name>
<dbReference type="Proteomes" id="UP000269352">
    <property type="component" value="Unassembled WGS sequence"/>
</dbReference>
<proteinExistence type="predicted"/>
<evidence type="ECO:0000313" key="1">
    <source>
        <dbReference type="EMBL" id="GBR72909.1"/>
    </source>
</evidence>
<organism evidence="1 2">
    <name type="scientific">Termititenax aidoneus</name>
    <dbReference type="NCBI Taxonomy" id="2218524"/>
    <lineage>
        <taxon>Bacteria</taxon>
        <taxon>Bacillati</taxon>
        <taxon>Candidatus Margulisiibacteriota</taxon>
        <taxon>Candidatus Termititenacia</taxon>
        <taxon>Candidatus Termititenacales</taxon>
        <taxon>Candidatus Termititenacaceae</taxon>
        <taxon>Candidatus Termititenax</taxon>
    </lineage>
</organism>
<comment type="caution">
    <text evidence="1">The sequence shown here is derived from an EMBL/GenBank/DDBJ whole genome shotgun (WGS) entry which is preliminary data.</text>
</comment>
<keyword evidence="2" id="KW-1185">Reference proteome</keyword>